<reference evidence="2" key="1">
    <citation type="submission" date="2021-06" db="EMBL/GenBank/DDBJ databases">
        <authorList>
            <person name="Kallberg Y."/>
            <person name="Tangrot J."/>
            <person name="Rosling A."/>
        </authorList>
    </citation>
    <scope>NUCLEOTIDE SEQUENCE</scope>
    <source>
        <strain evidence="2">MA453B</strain>
    </source>
</reference>
<keyword evidence="3" id="KW-1185">Reference proteome</keyword>
<dbReference type="Proteomes" id="UP000789405">
    <property type="component" value="Unassembled WGS sequence"/>
</dbReference>
<protein>
    <submittedName>
        <fullName evidence="2">3643_t:CDS:1</fullName>
    </submittedName>
</protein>
<keyword evidence="1" id="KW-0472">Membrane</keyword>
<dbReference type="EMBL" id="CAJVPY010000942">
    <property type="protein sequence ID" value="CAG8499934.1"/>
    <property type="molecule type" value="Genomic_DNA"/>
</dbReference>
<gene>
    <name evidence="2" type="ORF">DERYTH_LOCUS2847</name>
</gene>
<feature type="transmembrane region" description="Helical" evidence="1">
    <location>
        <begin position="72"/>
        <end position="91"/>
    </location>
</feature>
<dbReference type="AlphaFoldDB" id="A0A9N8ZLI9"/>
<accession>A0A9N8ZLI9</accession>
<sequence>MAKTTKPVVHVRVSRKAPMPAKRKNKAESVQTKIKHLELENLKLQYKHKKLIQDFNQLKIAYEVLESENKTFHMLISFFFLILIICIAISLL</sequence>
<proteinExistence type="predicted"/>
<organism evidence="2 3">
    <name type="scientific">Dentiscutata erythropus</name>
    <dbReference type="NCBI Taxonomy" id="1348616"/>
    <lineage>
        <taxon>Eukaryota</taxon>
        <taxon>Fungi</taxon>
        <taxon>Fungi incertae sedis</taxon>
        <taxon>Mucoromycota</taxon>
        <taxon>Glomeromycotina</taxon>
        <taxon>Glomeromycetes</taxon>
        <taxon>Diversisporales</taxon>
        <taxon>Gigasporaceae</taxon>
        <taxon>Dentiscutata</taxon>
    </lineage>
</organism>
<keyword evidence="1" id="KW-1133">Transmembrane helix</keyword>
<evidence type="ECO:0000256" key="1">
    <source>
        <dbReference type="SAM" id="Phobius"/>
    </source>
</evidence>
<name>A0A9N8ZLI9_9GLOM</name>
<comment type="caution">
    <text evidence="2">The sequence shown here is derived from an EMBL/GenBank/DDBJ whole genome shotgun (WGS) entry which is preliminary data.</text>
</comment>
<evidence type="ECO:0000313" key="3">
    <source>
        <dbReference type="Proteomes" id="UP000789405"/>
    </source>
</evidence>
<keyword evidence="1" id="KW-0812">Transmembrane</keyword>
<evidence type="ECO:0000313" key="2">
    <source>
        <dbReference type="EMBL" id="CAG8499934.1"/>
    </source>
</evidence>